<dbReference type="Pfam" id="PF13411">
    <property type="entry name" value="MerR_1"/>
    <property type="match status" value="1"/>
</dbReference>
<dbReference type="InterPro" id="IPR000551">
    <property type="entry name" value="MerR-type_HTH_dom"/>
</dbReference>
<sequence>MKVKEVAELFDISIRTLHHYDQIGLLAPKEVTDAGYRLYSEENLETLQQILFFRELGFNLKEIKEIINNPSFDKHEAFILQRKMLMEKRNTLDRMIENIDKTLKHITGEIHLTNKERFKGMNMKFNQYEEEARCRWGNQSIDNVNFKLSRLSKDEQHDLSLRWDRVFHNLASLRNLTPQSKEVQAAIKEWYEFLNNHFTQYSLEAFNGLGQLYIQDERFTKNIDQYGEGLASFMSEAMKVFADQQKRGPSDEHHH</sequence>
<dbReference type="PROSITE" id="PS50937">
    <property type="entry name" value="HTH_MERR_2"/>
    <property type="match status" value="1"/>
</dbReference>
<dbReference type="Pfam" id="PF07739">
    <property type="entry name" value="TipAS"/>
    <property type="match status" value="1"/>
</dbReference>
<name>A0A653W742_BACAB</name>
<evidence type="ECO:0000313" key="7">
    <source>
        <dbReference type="Proteomes" id="UP000433089"/>
    </source>
</evidence>
<organism evidence="6 7">
    <name type="scientific">Bacillus altitudinis</name>
    <dbReference type="NCBI Taxonomy" id="293387"/>
    <lineage>
        <taxon>Bacteria</taxon>
        <taxon>Bacillati</taxon>
        <taxon>Bacillota</taxon>
        <taxon>Bacilli</taxon>
        <taxon>Bacillales</taxon>
        <taxon>Bacillaceae</taxon>
        <taxon>Bacillus</taxon>
    </lineage>
</organism>
<evidence type="ECO:0000256" key="2">
    <source>
        <dbReference type="ARBA" id="ARBA00023125"/>
    </source>
</evidence>
<dbReference type="InterPro" id="IPR012925">
    <property type="entry name" value="TipAS_dom"/>
</dbReference>
<protein>
    <submittedName>
        <fullName evidence="6">HTH-type transcriptional activator mta</fullName>
    </submittedName>
</protein>
<dbReference type="SMART" id="SM00422">
    <property type="entry name" value="HTH_MERR"/>
    <property type="match status" value="1"/>
</dbReference>
<dbReference type="GO" id="GO:0003677">
    <property type="term" value="F:DNA binding"/>
    <property type="evidence" value="ECO:0007669"/>
    <property type="project" value="UniProtKB-KW"/>
</dbReference>
<dbReference type="RefSeq" id="WP_193751530.1">
    <property type="nucleotide sequence ID" value="NZ_CP069098.1"/>
</dbReference>
<dbReference type="AlphaFoldDB" id="A0A653W742"/>
<dbReference type="Proteomes" id="UP000433089">
    <property type="component" value="Unassembled WGS sequence"/>
</dbReference>
<dbReference type="EMBL" id="CABWLH010000010">
    <property type="protein sequence ID" value="VXC09709.1"/>
    <property type="molecule type" value="Genomic_DNA"/>
</dbReference>
<dbReference type="SUPFAM" id="SSF89082">
    <property type="entry name" value="Antibiotic binding domain of TipA-like multidrug resistance regulators"/>
    <property type="match status" value="1"/>
</dbReference>
<dbReference type="GO" id="GO:0003700">
    <property type="term" value="F:DNA-binding transcription factor activity"/>
    <property type="evidence" value="ECO:0007669"/>
    <property type="project" value="InterPro"/>
</dbReference>
<dbReference type="PANTHER" id="PTHR30204:SF90">
    <property type="entry name" value="HTH-TYPE TRANSCRIPTIONAL ACTIVATOR MTA"/>
    <property type="match status" value="1"/>
</dbReference>
<accession>A0A653W742</accession>
<evidence type="ECO:0000256" key="4">
    <source>
        <dbReference type="ARBA" id="ARBA00023163"/>
    </source>
</evidence>
<feature type="domain" description="HTH merR-type" evidence="5">
    <location>
        <begin position="1"/>
        <end position="69"/>
    </location>
</feature>
<evidence type="ECO:0000259" key="5">
    <source>
        <dbReference type="PROSITE" id="PS50937"/>
    </source>
</evidence>
<dbReference type="SUPFAM" id="SSF46955">
    <property type="entry name" value="Putative DNA-binding domain"/>
    <property type="match status" value="1"/>
</dbReference>
<keyword evidence="1" id="KW-0805">Transcription regulation</keyword>
<dbReference type="CDD" id="cd01106">
    <property type="entry name" value="HTH_TipAL-Mta"/>
    <property type="match status" value="1"/>
</dbReference>
<gene>
    <name evidence="6" type="primary">mta</name>
    <name evidence="6" type="ORF">BACI348_50262</name>
</gene>
<evidence type="ECO:0000256" key="1">
    <source>
        <dbReference type="ARBA" id="ARBA00023015"/>
    </source>
</evidence>
<evidence type="ECO:0000256" key="3">
    <source>
        <dbReference type="ARBA" id="ARBA00023159"/>
    </source>
</evidence>
<proteinExistence type="predicted"/>
<dbReference type="Gene3D" id="1.10.490.50">
    <property type="entry name" value="Antibiotic binding domain of TipA-like multidrug resistance regulators"/>
    <property type="match status" value="1"/>
</dbReference>
<dbReference type="Gene3D" id="1.10.1660.10">
    <property type="match status" value="1"/>
</dbReference>
<keyword evidence="4" id="KW-0804">Transcription</keyword>
<reference evidence="6 7" key="1">
    <citation type="submission" date="2019-10" db="EMBL/GenBank/DDBJ databases">
        <authorList>
            <person name="Karimi E."/>
        </authorList>
    </citation>
    <scope>NUCLEOTIDE SEQUENCE [LARGE SCALE GENOMIC DNA]</scope>
    <source>
        <strain evidence="6">Bacillus sp. 348</strain>
    </source>
</reference>
<dbReference type="InterPro" id="IPR047057">
    <property type="entry name" value="MerR_fam"/>
</dbReference>
<evidence type="ECO:0000313" key="6">
    <source>
        <dbReference type="EMBL" id="VXC09709.1"/>
    </source>
</evidence>
<dbReference type="InterPro" id="IPR009061">
    <property type="entry name" value="DNA-bd_dom_put_sf"/>
</dbReference>
<dbReference type="PANTHER" id="PTHR30204">
    <property type="entry name" value="REDOX-CYCLING DRUG-SENSING TRANSCRIPTIONAL ACTIVATOR SOXR"/>
    <property type="match status" value="1"/>
</dbReference>
<dbReference type="InterPro" id="IPR036244">
    <property type="entry name" value="TipA-like_antibiotic-bd"/>
</dbReference>
<keyword evidence="3" id="KW-0010">Activator</keyword>
<keyword evidence="2" id="KW-0238">DNA-binding</keyword>